<protein>
    <submittedName>
        <fullName evidence="2">Uncharacterized protein</fullName>
    </submittedName>
</protein>
<feature type="region of interest" description="Disordered" evidence="1">
    <location>
        <begin position="1"/>
        <end position="139"/>
    </location>
</feature>
<comment type="caution">
    <text evidence="2">The sequence shown here is derived from an EMBL/GenBank/DDBJ whole genome shotgun (WGS) entry which is preliminary data.</text>
</comment>
<proteinExistence type="predicted"/>
<evidence type="ECO:0000256" key="1">
    <source>
        <dbReference type="SAM" id="MobiDB-lite"/>
    </source>
</evidence>
<feature type="compositionally biased region" description="Acidic residues" evidence="1">
    <location>
        <begin position="79"/>
        <end position="95"/>
    </location>
</feature>
<dbReference type="EMBL" id="JAGSXJ010000009">
    <property type="protein sequence ID" value="KAH6688619.1"/>
    <property type="molecule type" value="Genomic_DNA"/>
</dbReference>
<evidence type="ECO:0000313" key="2">
    <source>
        <dbReference type="EMBL" id="KAH6688619.1"/>
    </source>
</evidence>
<dbReference type="OrthoDB" id="5372011at2759"/>
<evidence type="ECO:0000313" key="3">
    <source>
        <dbReference type="Proteomes" id="UP000770015"/>
    </source>
</evidence>
<feature type="region of interest" description="Disordered" evidence="1">
    <location>
        <begin position="237"/>
        <end position="258"/>
    </location>
</feature>
<accession>A0A9P9ACU5</accession>
<reference evidence="2" key="1">
    <citation type="journal article" date="2021" name="Nat. Commun.">
        <title>Genetic determinants of endophytism in the Arabidopsis root mycobiome.</title>
        <authorList>
            <person name="Mesny F."/>
            <person name="Miyauchi S."/>
            <person name="Thiergart T."/>
            <person name="Pickel B."/>
            <person name="Atanasova L."/>
            <person name="Karlsson M."/>
            <person name="Huettel B."/>
            <person name="Barry K.W."/>
            <person name="Haridas S."/>
            <person name="Chen C."/>
            <person name="Bauer D."/>
            <person name="Andreopoulos W."/>
            <person name="Pangilinan J."/>
            <person name="LaButti K."/>
            <person name="Riley R."/>
            <person name="Lipzen A."/>
            <person name="Clum A."/>
            <person name="Drula E."/>
            <person name="Henrissat B."/>
            <person name="Kohler A."/>
            <person name="Grigoriev I.V."/>
            <person name="Martin F.M."/>
            <person name="Hacquard S."/>
        </authorList>
    </citation>
    <scope>NUCLEOTIDE SEQUENCE</scope>
    <source>
        <strain evidence="2">MPI-SDFR-AT-0117</strain>
    </source>
</reference>
<sequence>MSNYYTSSTVNTPSGPPRPYPFAHGDHSAGSTPASRSPSIPFQTSNVRGAGSSHSPAFTPAMRDRQARGKDAYAGSASDEYDDDDYDYDDVDMQDYDTPQRPPTGVANTTNSAGGRLFSRPQPAARNVPRANRHDGSDSSDFDFDEYDTHGHDFVGGISAMTRFSPAGRASAIISQESSAGVGRQRGESFESWRRREHARDILEQPELLMWYAASREDSIPGTRLYYTRILCGLDEDEVQQSRGKPRKSGNNMPVARV</sequence>
<organism evidence="2 3">
    <name type="scientific">Plectosphaerella plurivora</name>
    <dbReference type="NCBI Taxonomy" id="936078"/>
    <lineage>
        <taxon>Eukaryota</taxon>
        <taxon>Fungi</taxon>
        <taxon>Dikarya</taxon>
        <taxon>Ascomycota</taxon>
        <taxon>Pezizomycotina</taxon>
        <taxon>Sordariomycetes</taxon>
        <taxon>Hypocreomycetidae</taxon>
        <taxon>Glomerellales</taxon>
        <taxon>Plectosphaerellaceae</taxon>
        <taxon>Plectosphaerella</taxon>
    </lineage>
</organism>
<name>A0A9P9ACU5_9PEZI</name>
<feature type="compositionally biased region" description="Polar residues" evidence="1">
    <location>
        <begin position="1"/>
        <end position="13"/>
    </location>
</feature>
<dbReference type="Proteomes" id="UP000770015">
    <property type="component" value="Unassembled WGS sequence"/>
</dbReference>
<feature type="compositionally biased region" description="Basic and acidic residues" evidence="1">
    <location>
        <begin position="62"/>
        <end position="71"/>
    </location>
</feature>
<gene>
    <name evidence="2" type="ORF">F5X68DRAFT_231239</name>
</gene>
<keyword evidence="3" id="KW-1185">Reference proteome</keyword>
<dbReference type="AlphaFoldDB" id="A0A9P9ACU5"/>
<feature type="compositionally biased region" description="Polar residues" evidence="1">
    <location>
        <begin position="29"/>
        <end position="56"/>
    </location>
</feature>